<evidence type="ECO:0000259" key="3">
    <source>
        <dbReference type="PROSITE" id="PS51186"/>
    </source>
</evidence>
<proteinExistence type="predicted"/>
<evidence type="ECO:0000313" key="5">
    <source>
        <dbReference type="Proteomes" id="UP000188937"/>
    </source>
</evidence>
<dbReference type="KEGG" id="aace:A0U92_05470"/>
<accession>A0A1U9KER7</accession>
<dbReference type="InterPro" id="IPR051016">
    <property type="entry name" value="Diverse_Substrate_AcTransf"/>
</dbReference>
<evidence type="ECO:0000313" key="4">
    <source>
        <dbReference type="EMBL" id="AQS84314.1"/>
    </source>
</evidence>
<dbReference type="RefSeq" id="WP_077812356.1">
    <property type="nucleotide sequence ID" value="NZ_CP014692.1"/>
</dbReference>
<gene>
    <name evidence="4" type="ORF">A0U92_05470</name>
</gene>
<dbReference type="GO" id="GO:0008080">
    <property type="term" value="F:N-acetyltransferase activity"/>
    <property type="evidence" value="ECO:0007669"/>
    <property type="project" value="TreeGrafter"/>
</dbReference>
<keyword evidence="2" id="KW-0012">Acyltransferase</keyword>
<dbReference type="AlphaFoldDB" id="A0A1U9KER7"/>
<reference evidence="4 5" key="1">
    <citation type="submission" date="2016-03" db="EMBL/GenBank/DDBJ databases">
        <title>Acetic acid bacteria sequencing.</title>
        <authorList>
            <person name="Brandt J."/>
            <person name="Jakob F."/>
            <person name="Vogel R.F."/>
        </authorList>
    </citation>
    <scope>NUCLEOTIDE SEQUENCE [LARGE SCALE GENOMIC DNA]</scope>
    <source>
        <strain evidence="4 5">TMW2.1153</strain>
    </source>
</reference>
<dbReference type="SUPFAM" id="SSF55729">
    <property type="entry name" value="Acyl-CoA N-acyltransferases (Nat)"/>
    <property type="match status" value="1"/>
</dbReference>
<evidence type="ECO:0000256" key="1">
    <source>
        <dbReference type="ARBA" id="ARBA00022679"/>
    </source>
</evidence>
<dbReference type="PANTHER" id="PTHR10545">
    <property type="entry name" value="DIAMINE N-ACETYLTRANSFERASE"/>
    <property type="match status" value="1"/>
</dbReference>
<dbReference type="STRING" id="435.A0U92_05470"/>
<dbReference type="InterPro" id="IPR016181">
    <property type="entry name" value="Acyl_CoA_acyltransferase"/>
</dbReference>
<name>A0A1U9KER7_ACEAC</name>
<organism evidence="4 5">
    <name type="scientific">Acetobacter aceti</name>
    <dbReference type="NCBI Taxonomy" id="435"/>
    <lineage>
        <taxon>Bacteria</taxon>
        <taxon>Pseudomonadati</taxon>
        <taxon>Pseudomonadota</taxon>
        <taxon>Alphaproteobacteria</taxon>
        <taxon>Acetobacterales</taxon>
        <taxon>Acetobacteraceae</taxon>
        <taxon>Acetobacter</taxon>
        <taxon>Acetobacter subgen. Acetobacter</taxon>
    </lineage>
</organism>
<dbReference type="EMBL" id="CP014692">
    <property type="protein sequence ID" value="AQS84314.1"/>
    <property type="molecule type" value="Genomic_DNA"/>
</dbReference>
<dbReference type="Proteomes" id="UP000188937">
    <property type="component" value="Chromosome"/>
</dbReference>
<keyword evidence="5" id="KW-1185">Reference proteome</keyword>
<feature type="domain" description="N-acetyltransferase" evidence="3">
    <location>
        <begin position="5"/>
        <end position="148"/>
    </location>
</feature>
<dbReference type="Pfam" id="PF00583">
    <property type="entry name" value="Acetyltransf_1"/>
    <property type="match status" value="1"/>
</dbReference>
<keyword evidence="1 4" id="KW-0808">Transferase</keyword>
<evidence type="ECO:0000256" key="2">
    <source>
        <dbReference type="ARBA" id="ARBA00023315"/>
    </source>
</evidence>
<dbReference type="PANTHER" id="PTHR10545:SF42">
    <property type="entry name" value="ACETYLTRANSFERASE"/>
    <property type="match status" value="1"/>
</dbReference>
<protein>
    <submittedName>
        <fullName evidence="4">GNAT family acetyltransferase</fullName>
    </submittedName>
</protein>
<dbReference type="CDD" id="cd04301">
    <property type="entry name" value="NAT_SF"/>
    <property type="match status" value="1"/>
</dbReference>
<dbReference type="PROSITE" id="PS51186">
    <property type="entry name" value="GNAT"/>
    <property type="match status" value="1"/>
</dbReference>
<dbReference type="InterPro" id="IPR000182">
    <property type="entry name" value="GNAT_dom"/>
</dbReference>
<dbReference type="Gene3D" id="3.40.630.30">
    <property type="match status" value="1"/>
</dbReference>
<dbReference type="OrthoDB" id="9805924at2"/>
<sequence length="148" mass="17295">MNTPLVIRDAEASDEIAWYRLWAGYNRFYEATVPPEVTRRTWERLLDTGNPLFCRIAEKSGETIGFTNSVLHEGTWVMKPICYLEDLFVTPEARGSGVGRALITDLVDLGRKQGWSRLYWHTRENNPARKLYDEFVKADDFVRYRMDL</sequence>